<evidence type="ECO:0000313" key="3">
    <source>
        <dbReference type="Proteomes" id="UP000054408"/>
    </source>
</evidence>
<feature type="compositionally biased region" description="Low complexity" evidence="1">
    <location>
        <begin position="365"/>
        <end position="385"/>
    </location>
</feature>
<organism evidence="2 3">
    <name type="scientific">Thecamonas trahens ATCC 50062</name>
    <dbReference type="NCBI Taxonomy" id="461836"/>
    <lineage>
        <taxon>Eukaryota</taxon>
        <taxon>Apusozoa</taxon>
        <taxon>Apusomonadida</taxon>
        <taxon>Apusomonadidae</taxon>
        <taxon>Thecamonas</taxon>
    </lineage>
</organism>
<accession>A0A0L0D861</accession>
<keyword evidence="3" id="KW-1185">Reference proteome</keyword>
<dbReference type="AlphaFoldDB" id="A0A0L0D861"/>
<dbReference type="EMBL" id="GL349451">
    <property type="protein sequence ID" value="KNC48420.1"/>
    <property type="molecule type" value="Genomic_DNA"/>
</dbReference>
<dbReference type="RefSeq" id="XP_013758537.1">
    <property type="nucleotide sequence ID" value="XM_013903083.1"/>
</dbReference>
<dbReference type="Gene3D" id="3.90.190.10">
    <property type="entry name" value="Protein tyrosine phosphatase superfamily"/>
    <property type="match status" value="1"/>
</dbReference>
<feature type="region of interest" description="Disordered" evidence="1">
    <location>
        <begin position="291"/>
        <end position="385"/>
    </location>
</feature>
<feature type="compositionally biased region" description="Basic residues" evidence="1">
    <location>
        <begin position="342"/>
        <end position="364"/>
    </location>
</feature>
<dbReference type="Proteomes" id="UP000054408">
    <property type="component" value="Unassembled WGS sequence"/>
</dbReference>
<dbReference type="InterPro" id="IPR029021">
    <property type="entry name" value="Prot-tyrosine_phosphatase-like"/>
</dbReference>
<feature type="region of interest" description="Disordered" evidence="1">
    <location>
        <begin position="166"/>
        <end position="272"/>
    </location>
</feature>
<protein>
    <submittedName>
        <fullName evidence="2">Uncharacterized protein</fullName>
    </submittedName>
</protein>
<reference evidence="2 3" key="1">
    <citation type="submission" date="2010-05" db="EMBL/GenBank/DDBJ databases">
        <title>The Genome Sequence of Thecamonas trahens ATCC 50062.</title>
        <authorList>
            <consortium name="The Broad Institute Genome Sequencing Platform"/>
            <person name="Russ C."/>
            <person name="Cuomo C."/>
            <person name="Shea T."/>
            <person name="Young S.K."/>
            <person name="Zeng Q."/>
            <person name="Koehrsen M."/>
            <person name="Haas B."/>
            <person name="Borodovsky M."/>
            <person name="Guigo R."/>
            <person name="Alvarado L."/>
            <person name="Berlin A."/>
            <person name="Bochicchio J."/>
            <person name="Borenstein D."/>
            <person name="Chapman S."/>
            <person name="Chen Z."/>
            <person name="Freedman E."/>
            <person name="Gellesch M."/>
            <person name="Goldberg J."/>
            <person name="Griggs A."/>
            <person name="Gujja S."/>
            <person name="Heilman E."/>
            <person name="Heiman D."/>
            <person name="Hepburn T."/>
            <person name="Howarth C."/>
            <person name="Jen D."/>
            <person name="Larson L."/>
            <person name="Mehta T."/>
            <person name="Park D."/>
            <person name="Pearson M."/>
            <person name="Roberts A."/>
            <person name="Saif S."/>
            <person name="Shenoy N."/>
            <person name="Sisk P."/>
            <person name="Stolte C."/>
            <person name="Sykes S."/>
            <person name="Thomson T."/>
            <person name="Walk T."/>
            <person name="White J."/>
            <person name="Yandava C."/>
            <person name="Burger G."/>
            <person name="Gray M.W."/>
            <person name="Holland P.W.H."/>
            <person name="King N."/>
            <person name="Lang F.B.F."/>
            <person name="Roger A.J."/>
            <person name="Ruiz-Trillo I."/>
            <person name="Lander E."/>
            <person name="Nusbaum C."/>
        </authorList>
    </citation>
    <scope>NUCLEOTIDE SEQUENCE [LARGE SCALE GENOMIC DNA]</scope>
    <source>
        <strain evidence="2 3">ATCC 50062</strain>
    </source>
</reference>
<name>A0A0L0D861_THETB</name>
<dbReference type="GeneID" id="25564387"/>
<evidence type="ECO:0000313" key="2">
    <source>
        <dbReference type="EMBL" id="KNC48420.1"/>
    </source>
</evidence>
<gene>
    <name evidence="2" type="ORF">AMSG_04868</name>
</gene>
<feature type="compositionally biased region" description="Polar residues" evidence="1">
    <location>
        <begin position="205"/>
        <end position="214"/>
    </location>
</feature>
<proteinExistence type="predicted"/>
<dbReference type="SUPFAM" id="SSF52799">
    <property type="entry name" value="(Phosphotyrosine protein) phosphatases II"/>
    <property type="match status" value="1"/>
</dbReference>
<sequence length="959" mass="100002">MHALKALLDEVSEHAAAVVSEHFHAATASVPLGRVLASYLARAVVETREAATDPLVGPTLRLPSQASLYETVNRAGPGLDSLALLPVVAHGMPAQLVAPQLASRLVTMVHAATGGAAAPTVDGSMVAHPPRSSPADGRIVYAIAGGVAKFQAVSARSSGRKRIKVVGFDGLHPMHRRKGKGRAARSREASSRASGSNSDCAKSGRGQTPSRSRPASSNGSADSDSPSGSQSSGKSDATAREASHLNVSGSETARMRRSRSRRATVSDAPPSLRSVKSVFSAAAAAAAAAARHRKRPAGDDSVAGLAGTDAARGNEPGAGHRVAGDCTDRQEASDGSGSSSAAKKRARRRPRRGRRSPRRRRRGSASHGADSSSPATLSASSSSSWSTSSLDELESTLTLLRSGTDLGEILGDGANHDSASGDKTGRRRTYVLCFVVATARDVSRSASRCVPHTLLTSPSLGSLRNALVDALVATRLRAGISGKVHAAFCDALEASLRNPKQELTVPQGFLSYEVIVRAYGPDATPAQLFRDALQAAEPMVMRAEPSRFDAHIAVGVYGTAASMLGVAVAVVWRAQAQAAAVAKARLGGLLDHNDNLDPLRLEHVLQVRVSEYRSLAASRQVWSSTLASSVRDAYADLFHGPGGADRAAVDVASNPARSVNLVPPRGLSWVRHIICSFAGWPLSALAAFVASHPFWDTDLGPAPVVRRALVVFPAVLDGHRVARENTSQSSREQSAELSVVMAVAWRAADAAGMRTVLPVGEDEREVVFAPDAATGTALKQLEQRARTPGSHPAPRASTAAATAFGVDAAALSSFSQHLLAPVLVRPGVYLGSEIAAASRGVLDVLGVSHVVWDVPRERASGTSRPLHELSFAAHNLALATKIALTAAFVRRATASSPNARVLVAGVTGLESAAALCAGLLLELDKVDPKSALATIQQIQPGMELSRELVHELLTYNRSK</sequence>
<evidence type="ECO:0000256" key="1">
    <source>
        <dbReference type="SAM" id="MobiDB-lite"/>
    </source>
</evidence>
<feature type="compositionally biased region" description="Basic and acidic residues" evidence="1">
    <location>
        <begin position="322"/>
        <end position="332"/>
    </location>
</feature>
<feature type="compositionally biased region" description="Low complexity" evidence="1">
    <location>
        <begin position="215"/>
        <end position="236"/>
    </location>
</feature>
<feature type="compositionally biased region" description="Basic residues" evidence="1">
    <location>
        <begin position="173"/>
        <end position="184"/>
    </location>
</feature>